<keyword evidence="3" id="KW-1185">Reference proteome</keyword>
<evidence type="ECO:0000313" key="3">
    <source>
        <dbReference type="Proteomes" id="UP000324222"/>
    </source>
</evidence>
<organism evidence="2 3">
    <name type="scientific">Portunus trituberculatus</name>
    <name type="common">Swimming crab</name>
    <name type="synonym">Neptunus trituberculatus</name>
    <dbReference type="NCBI Taxonomy" id="210409"/>
    <lineage>
        <taxon>Eukaryota</taxon>
        <taxon>Metazoa</taxon>
        <taxon>Ecdysozoa</taxon>
        <taxon>Arthropoda</taxon>
        <taxon>Crustacea</taxon>
        <taxon>Multicrustacea</taxon>
        <taxon>Malacostraca</taxon>
        <taxon>Eumalacostraca</taxon>
        <taxon>Eucarida</taxon>
        <taxon>Decapoda</taxon>
        <taxon>Pleocyemata</taxon>
        <taxon>Brachyura</taxon>
        <taxon>Eubrachyura</taxon>
        <taxon>Portunoidea</taxon>
        <taxon>Portunidae</taxon>
        <taxon>Portuninae</taxon>
        <taxon>Portunus</taxon>
    </lineage>
</organism>
<evidence type="ECO:0000256" key="1">
    <source>
        <dbReference type="SAM" id="Phobius"/>
    </source>
</evidence>
<feature type="transmembrane region" description="Helical" evidence="1">
    <location>
        <begin position="116"/>
        <end position="135"/>
    </location>
</feature>
<feature type="transmembrane region" description="Helical" evidence="1">
    <location>
        <begin position="142"/>
        <end position="164"/>
    </location>
</feature>
<sequence>METHKLTAPITKITVTRMKRLMATETPGCGPGGGSVVMVVEGELSVETGVGGGSVVWPGSGVFVVLSCGVVVMVVVVVVVGAGVVVSGSGVVVVVVVVVVISVGGFVGGGVVMGRVVSGISVCGGVVTVVGFGVVDITGSSVGVVSFSSCGAGLVTGGIFVVSFCRTVMVVAAGSAAEGVGCVALVAFCCGRVCAARGVASRQVARSTTTWLIKGMPGTSTPVCKGGNQITHIAKDTYW</sequence>
<feature type="transmembrane region" description="Helical" evidence="1">
    <location>
        <begin position="170"/>
        <end position="195"/>
    </location>
</feature>
<reference evidence="2 3" key="1">
    <citation type="submission" date="2019-05" db="EMBL/GenBank/DDBJ databases">
        <title>Another draft genome of Portunus trituberculatus and its Hox gene families provides insights of decapod evolution.</title>
        <authorList>
            <person name="Jeong J.-H."/>
            <person name="Song I."/>
            <person name="Kim S."/>
            <person name="Choi T."/>
            <person name="Kim D."/>
            <person name="Ryu S."/>
            <person name="Kim W."/>
        </authorList>
    </citation>
    <scope>NUCLEOTIDE SEQUENCE [LARGE SCALE GENOMIC DNA]</scope>
    <source>
        <tissue evidence="2">Muscle</tissue>
    </source>
</reference>
<accession>A0A5B7CM99</accession>
<dbReference type="Proteomes" id="UP000324222">
    <property type="component" value="Unassembled WGS sequence"/>
</dbReference>
<evidence type="ECO:0000313" key="2">
    <source>
        <dbReference type="EMBL" id="MPC10198.1"/>
    </source>
</evidence>
<gene>
    <name evidence="2" type="ORF">E2C01_002829</name>
</gene>
<dbReference type="AlphaFoldDB" id="A0A5B7CM99"/>
<feature type="transmembrane region" description="Helical" evidence="1">
    <location>
        <begin position="91"/>
        <end position="110"/>
    </location>
</feature>
<keyword evidence="1" id="KW-1133">Transmembrane helix</keyword>
<keyword evidence="1" id="KW-0472">Membrane</keyword>
<dbReference type="EMBL" id="VSRR010000106">
    <property type="protein sequence ID" value="MPC10198.1"/>
    <property type="molecule type" value="Genomic_DNA"/>
</dbReference>
<protein>
    <submittedName>
        <fullName evidence="2">Uncharacterized protein</fullName>
    </submittedName>
</protein>
<proteinExistence type="predicted"/>
<name>A0A5B7CM99_PORTR</name>
<keyword evidence="1" id="KW-0812">Transmembrane</keyword>
<comment type="caution">
    <text evidence="2">The sequence shown here is derived from an EMBL/GenBank/DDBJ whole genome shotgun (WGS) entry which is preliminary data.</text>
</comment>
<feature type="transmembrane region" description="Helical" evidence="1">
    <location>
        <begin position="62"/>
        <end position="84"/>
    </location>
</feature>